<dbReference type="EMBL" id="JAESDN010000003">
    <property type="protein sequence ID" value="KAG7054353.1"/>
    <property type="molecule type" value="Genomic_DNA"/>
</dbReference>
<evidence type="ECO:0000313" key="2">
    <source>
        <dbReference type="Proteomes" id="UP000699042"/>
    </source>
</evidence>
<proteinExistence type="predicted"/>
<protein>
    <submittedName>
        <fullName evidence="1">Uncharacterized protein</fullName>
    </submittedName>
</protein>
<gene>
    <name evidence="1" type="ORF">JMJ77_001420</name>
</gene>
<keyword evidence="2" id="KW-1185">Reference proteome</keyword>
<evidence type="ECO:0000313" key="1">
    <source>
        <dbReference type="EMBL" id="KAG7054353.1"/>
    </source>
</evidence>
<organism evidence="1 2">
    <name type="scientific">Colletotrichum scovillei</name>
    <dbReference type="NCBI Taxonomy" id="1209932"/>
    <lineage>
        <taxon>Eukaryota</taxon>
        <taxon>Fungi</taxon>
        <taxon>Dikarya</taxon>
        <taxon>Ascomycota</taxon>
        <taxon>Pezizomycotina</taxon>
        <taxon>Sordariomycetes</taxon>
        <taxon>Hypocreomycetidae</taxon>
        <taxon>Glomerellales</taxon>
        <taxon>Glomerellaceae</taxon>
        <taxon>Colletotrichum</taxon>
        <taxon>Colletotrichum acutatum species complex</taxon>
    </lineage>
</organism>
<dbReference type="AlphaFoldDB" id="A0A9P7UF27"/>
<accession>A0A9P7UF27</accession>
<sequence>MVLHPPANPSNRILQRPRCIRRDQDSHCRWDDLVGNGPRLPCPEWARGGLSINFDVSPRMKLMLELASIPASVHGRAWPDSILDGSVVC</sequence>
<dbReference type="Proteomes" id="UP000699042">
    <property type="component" value="Unassembled WGS sequence"/>
</dbReference>
<comment type="caution">
    <text evidence="1">The sequence shown here is derived from an EMBL/GenBank/DDBJ whole genome shotgun (WGS) entry which is preliminary data.</text>
</comment>
<reference evidence="1" key="1">
    <citation type="submission" date="2021-05" db="EMBL/GenBank/DDBJ databases">
        <title>Comparative genomics of three Colletotrichum scovillei strains and genetic complementation revealed genes involved fungal growth and virulence on chili pepper.</title>
        <authorList>
            <person name="Hsieh D.-K."/>
            <person name="Chuang S.-C."/>
            <person name="Chen C.-Y."/>
            <person name="Chao Y.-T."/>
            <person name="Lu M.-Y.J."/>
            <person name="Lee M.-H."/>
            <person name="Shih M.-C."/>
        </authorList>
    </citation>
    <scope>NUCLEOTIDE SEQUENCE</scope>
    <source>
        <strain evidence="1">Coll-153</strain>
    </source>
</reference>
<name>A0A9P7UF27_9PEZI</name>